<dbReference type="EMBL" id="MLQQ01000053">
    <property type="protein sequence ID" value="OIJ08410.1"/>
    <property type="molecule type" value="Genomic_DNA"/>
</dbReference>
<reference evidence="2 4" key="1">
    <citation type="submission" date="2016-10" db="EMBL/GenBank/DDBJ databases">
        <title>Draft genome sequences of four alkaliphilic bacteria belonging to the Anaerobacillus genus.</title>
        <authorList>
            <person name="Bassil N.M."/>
            <person name="Lloyd J.R."/>
        </authorList>
    </citation>
    <scope>NUCLEOTIDE SEQUENCE [LARGE SCALE GENOMIC DNA]</scope>
    <source>
        <strain evidence="2 4">DSM 15340</strain>
    </source>
</reference>
<dbReference type="Proteomes" id="UP000180098">
    <property type="component" value="Unassembled WGS sequence"/>
</dbReference>
<evidence type="ECO:0008006" key="5">
    <source>
        <dbReference type="Google" id="ProtNLM"/>
    </source>
</evidence>
<feature type="transmembrane region" description="Helical" evidence="1">
    <location>
        <begin position="42"/>
        <end position="59"/>
    </location>
</feature>
<organism evidence="2 4">
    <name type="scientific">Anaerobacillus arseniciselenatis</name>
    <dbReference type="NCBI Taxonomy" id="85682"/>
    <lineage>
        <taxon>Bacteria</taxon>
        <taxon>Bacillati</taxon>
        <taxon>Bacillota</taxon>
        <taxon>Bacilli</taxon>
        <taxon>Bacillales</taxon>
        <taxon>Bacillaceae</taxon>
        <taxon>Anaerobacillus</taxon>
    </lineage>
</organism>
<evidence type="ECO:0000313" key="4">
    <source>
        <dbReference type="Proteomes" id="UP000180098"/>
    </source>
</evidence>
<dbReference type="OrthoDB" id="2933661at2"/>
<keyword evidence="1" id="KW-0472">Membrane</keyword>
<keyword evidence="1" id="KW-0812">Transmembrane</keyword>
<accession>A0A1S2L7Z2</accession>
<dbReference type="EMBL" id="MLQQ01000019">
    <property type="protein sequence ID" value="OIJ12630.1"/>
    <property type="molecule type" value="Genomic_DNA"/>
</dbReference>
<proteinExistence type="predicted"/>
<protein>
    <recommendedName>
        <fullName evidence="5">DUF2642 domain-containing protein</fullName>
    </recommendedName>
</protein>
<evidence type="ECO:0000256" key="1">
    <source>
        <dbReference type="SAM" id="Phobius"/>
    </source>
</evidence>
<evidence type="ECO:0000313" key="3">
    <source>
        <dbReference type="EMBL" id="OIJ12630.1"/>
    </source>
</evidence>
<dbReference type="AlphaFoldDB" id="A0A1S2L7Z2"/>
<sequence length="63" mass="7464">MEQLAWTYQGQMVEIRDAYGGIHTGIIEGVNQQRGLFLRTSPFRRIFIPFFLITSLLLLRRFF</sequence>
<gene>
    <name evidence="3" type="ORF">BKP35_10610</name>
    <name evidence="2" type="ORF">BKP35_17705</name>
</gene>
<evidence type="ECO:0000313" key="2">
    <source>
        <dbReference type="EMBL" id="OIJ08410.1"/>
    </source>
</evidence>
<comment type="caution">
    <text evidence="2">The sequence shown here is derived from an EMBL/GenBank/DDBJ whole genome shotgun (WGS) entry which is preliminary data.</text>
</comment>
<dbReference type="RefSeq" id="WP_071313328.1">
    <property type="nucleotide sequence ID" value="NZ_MLQQ01000019.1"/>
</dbReference>
<name>A0A1S2L7Z2_9BACI</name>
<keyword evidence="1" id="KW-1133">Transmembrane helix</keyword>
<keyword evidence="4" id="KW-1185">Reference proteome</keyword>